<comment type="caution">
    <text evidence="1">The sequence shown here is derived from an EMBL/GenBank/DDBJ whole genome shotgun (WGS) entry which is preliminary data.</text>
</comment>
<name>A0A5B0HHZ2_9BURK</name>
<dbReference type="RefSeq" id="WP_149668401.1">
    <property type="nucleotide sequence ID" value="NZ_VTUZ01000002.1"/>
</dbReference>
<gene>
    <name evidence="1" type="ORF">FVF58_02760</name>
</gene>
<sequence length="577" mass="63503">MATSSGLWRLYRDDPFPRIQLLAGATVEERRESLAAVKNCDVLVVAGGLGSLEAAIPALAATGLPTIYVLGSSELAGRDATQAAILAQSLASRTSVHVLEKDAVVLQGVRFLGTTLWCSFDDWRPSLVAECLAGCPDFNIDASSWWDDPFNCQHAEELCRQAGLPSPTSRARHEATAFHPAISFVENRKAVSWLNAQLDVPFDGPTVVISDNSPVRAPLQAVAHYRSEDVDPLGWPGRKDRRANARLFAQTNDLRWLLRRHRASIDVWMHGRVPAHSDIVVDGVRMVSRSDRCIRVDDDLSFDDILSRSLARRRRRKDTRDDATEPLEQPNAILHPLPLDIEAGLTAPLSKVLLPVVEQMKGHEAAIRNAVPLTMSKSSIHRACIRRVIYEEMEGFARLAQISGAIEKELVASDDRWAGVNFLFNSVDAPRGYPTEMSEPKQYDYYAKADRLSAQVDDIESLPSRAAIQLALWCDMAHDVLTTLASYGIDAKVVRPPIAALRISAYAAFVEVVTAGDKDERLAILHRLVVAHPTRGKLQPAIRVADAAAINEPRTVLLDLKMLKEITDNISAVALPS</sequence>
<evidence type="ECO:0000313" key="1">
    <source>
        <dbReference type="EMBL" id="KAA1014866.1"/>
    </source>
</evidence>
<dbReference type="EMBL" id="VTUZ01000002">
    <property type="protein sequence ID" value="KAA1014866.1"/>
    <property type="molecule type" value="Genomic_DNA"/>
</dbReference>
<keyword evidence="2" id="KW-1185">Reference proteome</keyword>
<dbReference type="AlphaFoldDB" id="A0A5B0HHZ2"/>
<organism evidence="1 2">
    <name type="scientific">Paraburkholderia panacisoli</name>
    <dbReference type="NCBI Taxonomy" id="2603818"/>
    <lineage>
        <taxon>Bacteria</taxon>
        <taxon>Pseudomonadati</taxon>
        <taxon>Pseudomonadota</taxon>
        <taxon>Betaproteobacteria</taxon>
        <taxon>Burkholderiales</taxon>
        <taxon>Burkholderiaceae</taxon>
        <taxon>Paraburkholderia</taxon>
    </lineage>
</organism>
<reference evidence="1 2" key="1">
    <citation type="submission" date="2019-08" db="EMBL/GenBank/DDBJ databases">
        <title>Paraburkholderia sp. DCY113.</title>
        <authorList>
            <person name="Kang J."/>
        </authorList>
    </citation>
    <scope>NUCLEOTIDE SEQUENCE [LARGE SCALE GENOMIC DNA]</scope>
    <source>
        <strain evidence="1 2">DCY113</strain>
    </source>
</reference>
<dbReference type="Proteomes" id="UP000325273">
    <property type="component" value="Unassembled WGS sequence"/>
</dbReference>
<protein>
    <submittedName>
        <fullName evidence="1">Uncharacterized protein</fullName>
    </submittedName>
</protein>
<evidence type="ECO:0000313" key="2">
    <source>
        <dbReference type="Proteomes" id="UP000325273"/>
    </source>
</evidence>
<proteinExistence type="predicted"/>
<accession>A0A5B0HHZ2</accession>